<feature type="compositionally biased region" description="Low complexity" evidence="2">
    <location>
        <begin position="150"/>
        <end position="161"/>
    </location>
</feature>
<reference evidence="3" key="1">
    <citation type="submission" date="2022-04" db="EMBL/GenBank/DDBJ databases">
        <title>A functionally conserved STORR gene fusion in Papaver species that diverged 16.8 million years ago.</title>
        <authorList>
            <person name="Catania T."/>
        </authorList>
    </citation>
    <scope>NUCLEOTIDE SEQUENCE</scope>
    <source>
        <strain evidence="3">S-188037</strain>
    </source>
</reference>
<gene>
    <name evidence="3" type="ORF">MKW98_018110</name>
</gene>
<feature type="coiled-coil region" evidence="1">
    <location>
        <begin position="39"/>
        <end position="87"/>
    </location>
</feature>
<protein>
    <submittedName>
        <fullName evidence="3">Uncharacterized protein</fullName>
    </submittedName>
</protein>
<name>A0AAD4SA61_9MAGN</name>
<dbReference type="Proteomes" id="UP001202328">
    <property type="component" value="Unassembled WGS sequence"/>
</dbReference>
<dbReference type="PANTHER" id="PTHR33701:SF2">
    <property type="entry name" value="TRANSMEMBRANE PROTEIN"/>
    <property type="match status" value="1"/>
</dbReference>
<keyword evidence="4" id="KW-1185">Reference proteome</keyword>
<dbReference type="PANTHER" id="PTHR33701">
    <property type="entry name" value="TRANSMEMBRANE PROTEIN"/>
    <property type="match status" value="1"/>
</dbReference>
<accession>A0AAD4SA61</accession>
<feature type="region of interest" description="Disordered" evidence="2">
    <location>
        <begin position="90"/>
        <end position="111"/>
    </location>
</feature>
<comment type="caution">
    <text evidence="3">The sequence shown here is derived from an EMBL/GenBank/DDBJ whole genome shotgun (WGS) entry which is preliminary data.</text>
</comment>
<dbReference type="AlphaFoldDB" id="A0AAD4SA61"/>
<sequence length="217" mass="24658">MVVDGNGTNKWREKEMEGENNLRTLECLRGRLLAERVASKAAKDDAEFMRNKLMEIEKQLSTETELRNKAEKKLKLLMKKMKSMNIASLVKSSTSTSSDLGEPGKQNSDSQISKLLKCSMSQEGISDGSTTRVSRENSVGTLSDHDHQMTTTVSSSGSVGTAHSCKISDDRFFKEEPRKIKDDEPREFQEERQNDIQEEDPCEIQDERHAENRWQNI</sequence>
<feature type="compositionally biased region" description="Polar residues" evidence="2">
    <location>
        <begin position="123"/>
        <end position="141"/>
    </location>
</feature>
<feature type="compositionally biased region" description="Basic and acidic residues" evidence="2">
    <location>
        <begin position="166"/>
        <end position="195"/>
    </location>
</feature>
<evidence type="ECO:0000313" key="4">
    <source>
        <dbReference type="Proteomes" id="UP001202328"/>
    </source>
</evidence>
<dbReference type="EMBL" id="JAJJMB010012240">
    <property type="protein sequence ID" value="KAI3879871.1"/>
    <property type="molecule type" value="Genomic_DNA"/>
</dbReference>
<feature type="compositionally biased region" description="Basic and acidic residues" evidence="2">
    <location>
        <begin position="205"/>
        <end position="217"/>
    </location>
</feature>
<evidence type="ECO:0000256" key="1">
    <source>
        <dbReference type="SAM" id="Coils"/>
    </source>
</evidence>
<proteinExistence type="predicted"/>
<evidence type="ECO:0000313" key="3">
    <source>
        <dbReference type="EMBL" id="KAI3879871.1"/>
    </source>
</evidence>
<organism evidence="3 4">
    <name type="scientific">Papaver atlanticum</name>
    <dbReference type="NCBI Taxonomy" id="357466"/>
    <lineage>
        <taxon>Eukaryota</taxon>
        <taxon>Viridiplantae</taxon>
        <taxon>Streptophyta</taxon>
        <taxon>Embryophyta</taxon>
        <taxon>Tracheophyta</taxon>
        <taxon>Spermatophyta</taxon>
        <taxon>Magnoliopsida</taxon>
        <taxon>Ranunculales</taxon>
        <taxon>Papaveraceae</taxon>
        <taxon>Papaveroideae</taxon>
        <taxon>Papaver</taxon>
    </lineage>
</organism>
<evidence type="ECO:0000256" key="2">
    <source>
        <dbReference type="SAM" id="MobiDB-lite"/>
    </source>
</evidence>
<keyword evidence="1" id="KW-0175">Coiled coil</keyword>
<feature type="region of interest" description="Disordered" evidence="2">
    <location>
        <begin position="123"/>
        <end position="217"/>
    </location>
</feature>